<dbReference type="EMBL" id="BPVZ01000029">
    <property type="protein sequence ID" value="GKV08961.1"/>
    <property type="molecule type" value="Genomic_DNA"/>
</dbReference>
<evidence type="ECO:0000313" key="3">
    <source>
        <dbReference type="Proteomes" id="UP001054252"/>
    </source>
</evidence>
<evidence type="ECO:0000313" key="2">
    <source>
        <dbReference type="EMBL" id="GKV08961.1"/>
    </source>
</evidence>
<comment type="caution">
    <text evidence="2">The sequence shown here is derived from an EMBL/GenBank/DDBJ whole genome shotgun (WGS) entry which is preliminary data.</text>
</comment>
<sequence>MSTCNRPGEAGVHLRLSGPTQKLKTTKIPNSSNGGFLEAGAEWPAAPAVSTVEARVRLRIAGRGSLSKSIMTNMDLTFLYIKSKNSVWR</sequence>
<dbReference type="Proteomes" id="UP001054252">
    <property type="component" value="Unassembled WGS sequence"/>
</dbReference>
<name>A0AAV5J8F4_9ROSI</name>
<dbReference type="AlphaFoldDB" id="A0AAV5J8F4"/>
<organism evidence="2 3">
    <name type="scientific">Rubroshorea leprosula</name>
    <dbReference type="NCBI Taxonomy" id="152421"/>
    <lineage>
        <taxon>Eukaryota</taxon>
        <taxon>Viridiplantae</taxon>
        <taxon>Streptophyta</taxon>
        <taxon>Embryophyta</taxon>
        <taxon>Tracheophyta</taxon>
        <taxon>Spermatophyta</taxon>
        <taxon>Magnoliopsida</taxon>
        <taxon>eudicotyledons</taxon>
        <taxon>Gunneridae</taxon>
        <taxon>Pentapetalae</taxon>
        <taxon>rosids</taxon>
        <taxon>malvids</taxon>
        <taxon>Malvales</taxon>
        <taxon>Dipterocarpaceae</taxon>
        <taxon>Rubroshorea</taxon>
    </lineage>
</organism>
<accession>A0AAV5J8F4</accession>
<protein>
    <submittedName>
        <fullName evidence="2">Uncharacterized protein</fullName>
    </submittedName>
</protein>
<proteinExistence type="predicted"/>
<keyword evidence="3" id="KW-1185">Reference proteome</keyword>
<feature type="compositionally biased region" description="Polar residues" evidence="1">
    <location>
        <begin position="18"/>
        <end position="33"/>
    </location>
</feature>
<evidence type="ECO:0000256" key="1">
    <source>
        <dbReference type="SAM" id="MobiDB-lite"/>
    </source>
</evidence>
<reference evidence="2 3" key="1">
    <citation type="journal article" date="2021" name="Commun. Biol.">
        <title>The genome of Shorea leprosula (Dipterocarpaceae) highlights the ecological relevance of drought in aseasonal tropical rainforests.</title>
        <authorList>
            <person name="Ng K.K.S."/>
            <person name="Kobayashi M.J."/>
            <person name="Fawcett J.A."/>
            <person name="Hatakeyama M."/>
            <person name="Paape T."/>
            <person name="Ng C.H."/>
            <person name="Ang C.C."/>
            <person name="Tnah L.H."/>
            <person name="Lee C.T."/>
            <person name="Nishiyama T."/>
            <person name="Sese J."/>
            <person name="O'Brien M.J."/>
            <person name="Copetti D."/>
            <person name="Mohd Noor M.I."/>
            <person name="Ong R.C."/>
            <person name="Putra M."/>
            <person name="Sireger I.Z."/>
            <person name="Indrioko S."/>
            <person name="Kosugi Y."/>
            <person name="Izuno A."/>
            <person name="Isagi Y."/>
            <person name="Lee S.L."/>
            <person name="Shimizu K.K."/>
        </authorList>
    </citation>
    <scope>NUCLEOTIDE SEQUENCE [LARGE SCALE GENOMIC DNA]</scope>
    <source>
        <strain evidence="2">214</strain>
    </source>
</reference>
<feature type="region of interest" description="Disordered" evidence="1">
    <location>
        <begin position="1"/>
        <end position="33"/>
    </location>
</feature>
<gene>
    <name evidence="2" type="ORF">SLEP1_g20530</name>
</gene>